<reference evidence="2 3" key="1">
    <citation type="submission" date="2015-11" db="EMBL/GenBank/DDBJ databases">
        <title>Butyribacter intestini gen. nov., sp. nov., a butyric acid-producing bacterium of the family Lachnospiraceae isolated from the human faeces.</title>
        <authorList>
            <person name="Zou Y."/>
            <person name="Xue W."/>
            <person name="Luo G."/>
            <person name="Lv M."/>
        </authorList>
    </citation>
    <scope>NUCLEOTIDE SEQUENCE [LARGE SCALE GENOMIC DNA]</scope>
    <source>
        <strain evidence="2 3">ACET-33324</strain>
    </source>
</reference>
<organism evidence="2 3">
    <name type="scientific">Acetivibrio ethanolgignens</name>
    <dbReference type="NCBI Taxonomy" id="290052"/>
    <lineage>
        <taxon>Bacteria</taxon>
        <taxon>Bacillati</taxon>
        <taxon>Bacillota</taxon>
        <taxon>Clostridia</taxon>
        <taxon>Eubacteriales</taxon>
        <taxon>Oscillospiraceae</taxon>
        <taxon>Acetivibrio</taxon>
    </lineage>
</organism>
<keyword evidence="1" id="KW-1133">Transmembrane helix</keyword>
<keyword evidence="1" id="KW-0812">Transmembrane</keyword>
<keyword evidence="3" id="KW-1185">Reference proteome</keyword>
<feature type="transmembrane region" description="Helical" evidence="1">
    <location>
        <begin position="43"/>
        <end position="60"/>
    </location>
</feature>
<sequence length="79" mass="8423">MQERVVEIVTKMAGWFGVDPVVFGLLLIVMVVGGIVQKITKSIAKVVVVAVVVGLVYIVVMKNGLPAGLTEFLHGAFVE</sequence>
<protein>
    <submittedName>
        <fullName evidence="2">Uncharacterized protein</fullName>
    </submittedName>
</protein>
<dbReference type="STRING" id="290052.ASU35_13445"/>
<accession>A0A0V8QDD3</accession>
<comment type="caution">
    <text evidence="2">The sequence shown here is derived from an EMBL/GenBank/DDBJ whole genome shotgun (WGS) entry which is preliminary data.</text>
</comment>
<dbReference type="AlphaFoldDB" id="A0A0V8QDD3"/>
<proteinExistence type="predicted"/>
<dbReference type="EMBL" id="LNAM01000178">
    <property type="protein sequence ID" value="KSV58262.1"/>
    <property type="molecule type" value="Genomic_DNA"/>
</dbReference>
<dbReference type="Proteomes" id="UP000054874">
    <property type="component" value="Unassembled WGS sequence"/>
</dbReference>
<evidence type="ECO:0000256" key="1">
    <source>
        <dbReference type="SAM" id="Phobius"/>
    </source>
</evidence>
<evidence type="ECO:0000313" key="3">
    <source>
        <dbReference type="Proteomes" id="UP000054874"/>
    </source>
</evidence>
<name>A0A0V8QDD3_9FIRM</name>
<dbReference type="RefSeq" id="WP_058353499.1">
    <property type="nucleotide sequence ID" value="NZ_CABMMD010000178.1"/>
</dbReference>
<feature type="transmembrane region" description="Helical" evidence="1">
    <location>
        <begin position="12"/>
        <end position="36"/>
    </location>
</feature>
<evidence type="ECO:0000313" key="2">
    <source>
        <dbReference type="EMBL" id="KSV58262.1"/>
    </source>
</evidence>
<gene>
    <name evidence="2" type="ORF">ASU35_13445</name>
</gene>
<keyword evidence="1" id="KW-0472">Membrane</keyword>